<dbReference type="EMBL" id="JBHSHL010000005">
    <property type="protein sequence ID" value="MFC4803794.1"/>
    <property type="molecule type" value="Genomic_DNA"/>
</dbReference>
<sequence>MFSKQKKWFSWLLVVTMLITIFPVHNLVFAAPGQNQSLNDAMATVANKTGILAPLQGKDIVGEVHLQDIRQEFANATALNLSDNFITKLEEDAVPAFTNIRKDGNLLTADQRKISWSGTIERLKYNPQEIDVAAAYSDMMVAGKPGVTLRTLIDKGLIEELSVGFATPGAPAATIYPETNLGDAKVLPATIGALAAGTHTLNLIVKYKGLPNEPEIFRKTVEVKGLQRLEIENLSDGDTVQPNTDVTVLVSKKGANGEDVPFDAANLTELTVTADPSMGYTQVGATTLQGDKAQVTFKFSQEFTSKPLTFALAAHGVSLVRNISSQAVRLESITLIDKQSGADVPVATVTVNNTTPEKTQNVFVFGGTNVSSFDSNILPQRETGLLEGKYYIKVKEAGKPEADLLDPSWLEVEQPAGGKVAYELKKDADGKVYLSVSAQFEAQGGNDDMLTVKPKAFGPILSNLKVKLFPVVSQKAPEAYYIYEIEDVGVDENEIQALADEDVTMVAGQNYGETVTSKAKVYRVPLSHTQQDGKTEFAVKEGKKKLYYPVAAYNVIQNGQAKEVRKMVPIPVKKTWYQKEKILNNAFTGNPYPFEAVPPYPGVPFVGVRAASSGLIIEAKPKANATVGDIGNVSLAMHHFNNNGLWFEVKWEPKVVQNYVLIGTDHQLTTAKPLSEYNMEDPADKQAVIDEVKRATGDMTYTGFDEKATVKVPIGTDKTFKVLAIYDNGSIEEVGNTNALNPEIPNIVEATGNPKDDDDVRVEGSNGVTLKLIGTPKGGKKDGPSGKPTDAKVGNYGMLSLDMKEIAKVALSLSHITGVDTFAYDNLRLTANDDLTSGEIKGTWKEGNSAQIFQGDGSGQVALQTKFYLVPVFTNIDLNEVKLNELQAGTQNEDLVKKFAFEKDYWKYEINPTAPVGTPKGISISATTGQSDFKITTAGEPDQMNNTGTSSEIEWTLGNTAGPTPDLYKNHEVKLPLTHKETTQVDILEPIYDRIGAFAETDGGKKDEDFDEATTTLKMALEETKHIRIKLTNSNFGSLAPIGDIIRPELFTNGVYFFGSDEPDPADPTAMKYPISSYQPPQPKPEDNAPGRTFSDLYMLYLVSGQKAGLTPVAYVNHADVYGGQEAGREAALQAEQQKIVPKVYQKKNGVYELVDPVTAKLKITAGQVPGVYDIKAEGRGEFRIVFFANHEGTESPLLNIGEDYLPGKNLYHIDVNITQAPIKKVYYYIPEVEGISLQSENDKEKVHINALSVSENQKIFKVYPVAADATFEASLPTGTTMPRNLEELKRYATSKGKTLEDLLGDPESGLSYMKEADFDLQTLASRWMEQDFKNVVVSQADTEADGRFFIKLFVQKADLTDGQTNAGFDFVATDFDKDPNDPAAPAPTLLKPTGKFLPAVQAITIERIDIIQELQDWIHDINPTPLRNPTVIQRGDSMPFGVTYIMARGVERNLTRGEILGTEPTKLVITGDAANPEPMDDVTITKSEAMSGQPAIVKFAPSKVGTYKFYLSATNEKGQPVPAIGQTRVVEFKVEPFIKGEYDLYYGQSLPIEVDAGDDSDNLSFVPRTAGVLDANILASRKLTMDMGWAGVQVPNSEADPTDVYVDVMLNGTKVGEFLVHVHPRALDPNMGHQLLPVSSNANPYLVNNGDNVTLRVRRFFTDGTFDMVDIQSVEFISGYNTDLTETLDNEAQSFVAINSATPANLSIRPVTGKDDTKDWYAEYKVKTVDGWEGIFYIQKNNDPVNRPIPAYKFYRLEPNGNVTPVISDINIFEQQMTPETLFVIDESDPSDLQLVSDYILGVIPPGMVAHQRFGDMTTSSSITISDLQANPNGYARLKFSPLRAGNVSFKAKDTLDMTEAVANYIIRQGQPLSVRILGPLNRSVNEGDTLNILAEVLGGVNPILQWEESMDGTTWTPIAGQNAPRLTIPNVDMSMDQKMYRLKVMDAFEQKITETVVVDVIGQNVPQTIEGRIIPAEHRKQVGESATFTLQLTGVPSGAVINYQWRVRTSNGWVTPGVTTDTFTIPSVTAEMHNNQYACIVTVNGIPVDGINRGVLIVVDANGNPIQNTHRVTFSAGAHGSLQGHGASYSLTVVEGQSILATDVPVVLPHSGYQFTGWVPANPAGTVVTGPMTFVAQYGSTPSGGGGPGGGGGPAPTPQPQPIPQPQPTPQPQPERPKTPVLQLNKNFKGAYIAGYPDGTVRPSSQITRAEVSAIFARIMLEQMIDGKAYPSQFKDVAGGKWYSDYIGFLQDFSVLSGYPDGSFKPNNKITRAEFAVIVSKFFELKTTNNKFADVKENHWAKKYIDAAVANALMGGYPDGTFKPDQPITRAEVVTVINKALERTPNKADIDANSANAKRFKDLKPAHWAYYDMIEASTDHTK</sequence>
<evidence type="ECO:0000256" key="1">
    <source>
        <dbReference type="ARBA" id="ARBA00022737"/>
    </source>
</evidence>
<dbReference type="InterPro" id="IPR003599">
    <property type="entry name" value="Ig_sub"/>
</dbReference>
<feature type="compositionally biased region" description="Pro residues" evidence="2">
    <location>
        <begin position="2157"/>
        <end position="2176"/>
    </location>
</feature>
<reference evidence="5" key="1">
    <citation type="journal article" date="2019" name="Int. J. Syst. Evol. Microbiol.">
        <title>The Global Catalogue of Microorganisms (GCM) 10K type strain sequencing project: providing services to taxonomists for standard genome sequencing and annotation.</title>
        <authorList>
            <consortium name="The Broad Institute Genomics Platform"/>
            <consortium name="The Broad Institute Genome Sequencing Center for Infectious Disease"/>
            <person name="Wu L."/>
            <person name="Ma J."/>
        </authorList>
    </citation>
    <scope>NUCLEOTIDE SEQUENCE [LARGE SCALE GENOMIC DNA]</scope>
    <source>
        <strain evidence="5">CCUG 46385</strain>
    </source>
</reference>
<evidence type="ECO:0000259" key="3">
    <source>
        <dbReference type="PROSITE" id="PS51272"/>
    </source>
</evidence>
<dbReference type="InterPro" id="IPR001119">
    <property type="entry name" value="SLH_dom"/>
</dbReference>
<feature type="domain" description="SLH" evidence="3">
    <location>
        <begin position="2166"/>
        <end position="2231"/>
    </location>
</feature>
<name>A0ABV9QHY4_9FIRM</name>
<dbReference type="Proteomes" id="UP001595916">
    <property type="component" value="Unassembled WGS sequence"/>
</dbReference>
<dbReference type="PANTHER" id="PTHR43308:SF5">
    <property type="entry name" value="S-LAYER PROTEIN _ PEPTIDOGLYCAN ENDO-BETA-N-ACETYLGLUCOSAMINIDASE"/>
    <property type="match status" value="1"/>
</dbReference>
<dbReference type="Pfam" id="PF00395">
    <property type="entry name" value="SLH"/>
    <property type="match status" value="3"/>
</dbReference>
<feature type="region of interest" description="Disordered" evidence="2">
    <location>
        <begin position="2140"/>
        <end position="2182"/>
    </location>
</feature>
<keyword evidence="1" id="KW-0677">Repeat</keyword>
<evidence type="ECO:0000313" key="5">
    <source>
        <dbReference type="Proteomes" id="UP001595916"/>
    </source>
</evidence>
<evidence type="ECO:0000313" key="4">
    <source>
        <dbReference type="EMBL" id="MFC4803794.1"/>
    </source>
</evidence>
<feature type="domain" description="SLH" evidence="3">
    <location>
        <begin position="2290"/>
        <end position="2353"/>
    </location>
</feature>
<protein>
    <submittedName>
        <fullName evidence="4">S-layer homology domain-containing protein</fullName>
    </submittedName>
</protein>
<dbReference type="SMART" id="SM00409">
    <property type="entry name" value="IG"/>
    <property type="match status" value="2"/>
</dbReference>
<feature type="compositionally biased region" description="Gly residues" evidence="2">
    <location>
        <begin position="2144"/>
        <end position="2156"/>
    </location>
</feature>
<proteinExistence type="predicted"/>
<comment type="caution">
    <text evidence="4">The sequence shown here is derived from an EMBL/GenBank/DDBJ whole genome shotgun (WGS) entry which is preliminary data.</text>
</comment>
<keyword evidence="5" id="KW-1185">Reference proteome</keyword>
<gene>
    <name evidence="4" type="ORF">ACFO4R_01740</name>
</gene>
<feature type="domain" description="SLH" evidence="3">
    <location>
        <begin position="2232"/>
        <end position="2289"/>
    </location>
</feature>
<dbReference type="PROSITE" id="PS51272">
    <property type="entry name" value="SLH"/>
    <property type="match status" value="3"/>
</dbReference>
<dbReference type="InterPro" id="IPR051465">
    <property type="entry name" value="Cell_Envelope_Struct_Comp"/>
</dbReference>
<dbReference type="RefSeq" id="WP_379787256.1">
    <property type="nucleotide sequence ID" value="NZ_JBHSHL010000005.1"/>
</dbReference>
<accession>A0ABV9QHY4</accession>
<evidence type="ECO:0000256" key="2">
    <source>
        <dbReference type="SAM" id="MobiDB-lite"/>
    </source>
</evidence>
<organism evidence="4 5">
    <name type="scientific">Filifactor villosus</name>
    <dbReference type="NCBI Taxonomy" id="29374"/>
    <lineage>
        <taxon>Bacteria</taxon>
        <taxon>Bacillati</taxon>
        <taxon>Bacillota</taxon>
        <taxon>Clostridia</taxon>
        <taxon>Peptostreptococcales</taxon>
        <taxon>Filifactoraceae</taxon>
        <taxon>Filifactor</taxon>
    </lineage>
</organism>
<dbReference type="PANTHER" id="PTHR43308">
    <property type="entry name" value="OUTER MEMBRANE PROTEIN ALPHA-RELATED"/>
    <property type="match status" value="1"/>
</dbReference>